<accession>A0A1Y2ARC5</accession>
<sequence>MGYHSKCSDDIPYLQSKDLYHNYKRDRLTENAIKRYTETNPEYRKVLKKYYRPDKKLPKIIDNSGDNIVRSRNYKLVEMPICTDMKCSSMYNSTERLCPNCRKKFYIAKKKPVTTKTTSFKEPSNDETYWNNKIDDDHPPFFPPRYPIESTSLILPAMFTDDERKYYQSKYPEYPRVERITYIFENIGRSIPNGNYNIITGEELCEYK</sequence>
<dbReference type="OrthoDB" id="2146213at2759"/>
<evidence type="ECO:0000313" key="2">
    <source>
        <dbReference type="Proteomes" id="UP000193920"/>
    </source>
</evidence>
<dbReference type="Proteomes" id="UP000193920">
    <property type="component" value="Unassembled WGS sequence"/>
</dbReference>
<proteinExistence type="predicted"/>
<comment type="caution">
    <text evidence="1">The sequence shown here is derived from an EMBL/GenBank/DDBJ whole genome shotgun (WGS) entry which is preliminary data.</text>
</comment>
<organism evidence="1 2">
    <name type="scientific">Neocallimastix californiae</name>
    <dbReference type="NCBI Taxonomy" id="1754190"/>
    <lineage>
        <taxon>Eukaryota</taxon>
        <taxon>Fungi</taxon>
        <taxon>Fungi incertae sedis</taxon>
        <taxon>Chytridiomycota</taxon>
        <taxon>Chytridiomycota incertae sedis</taxon>
        <taxon>Neocallimastigomycetes</taxon>
        <taxon>Neocallimastigales</taxon>
        <taxon>Neocallimastigaceae</taxon>
        <taxon>Neocallimastix</taxon>
    </lineage>
</organism>
<protein>
    <submittedName>
        <fullName evidence="1">Uncharacterized protein</fullName>
    </submittedName>
</protein>
<keyword evidence="2" id="KW-1185">Reference proteome</keyword>
<name>A0A1Y2ARC5_9FUNG</name>
<dbReference type="AlphaFoldDB" id="A0A1Y2ARC5"/>
<evidence type="ECO:0000313" key="1">
    <source>
        <dbReference type="EMBL" id="ORY25026.1"/>
    </source>
</evidence>
<reference evidence="1 2" key="1">
    <citation type="submission" date="2016-08" db="EMBL/GenBank/DDBJ databases">
        <title>A Parts List for Fungal Cellulosomes Revealed by Comparative Genomics.</title>
        <authorList>
            <consortium name="DOE Joint Genome Institute"/>
            <person name="Haitjema C.H."/>
            <person name="Gilmore S.P."/>
            <person name="Henske J.K."/>
            <person name="Solomon K.V."/>
            <person name="De Groot R."/>
            <person name="Kuo A."/>
            <person name="Mondo S.J."/>
            <person name="Salamov A.A."/>
            <person name="Labutti K."/>
            <person name="Zhao Z."/>
            <person name="Chiniquy J."/>
            <person name="Barry K."/>
            <person name="Brewer H.M."/>
            <person name="Purvine S.O."/>
            <person name="Wright A.T."/>
            <person name="Boxma B."/>
            <person name="Van Alen T."/>
            <person name="Hackstein J.H."/>
            <person name="Baker S.E."/>
            <person name="Grigoriev I.V."/>
            <person name="O'Malley M.A."/>
        </authorList>
    </citation>
    <scope>NUCLEOTIDE SEQUENCE [LARGE SCALE GENOMIC DNA]</scope>
    <source>
        <strain evidence="1 2">G1</strain>
    </source>
</reference>
<gene>
    <name evidence="1" type="ORF">LY90DRAFT_674996</name>
</gene>
<dbReference type="EMBL" id="MCOG01000216">
    <property type="protein sequence ID" value="ORY25026.1"/>
    <property type="molecule type" value="Genomic_DNA"/>
</dbReference>